<name>A0A7S8IDY5_9CHLR</name>
<keyword evidence="4" id="KW-1185">Reference proteome</keyword>
<protein>
    <submittedName>
        <fullName evidence="3">Glycosyltransferase family 4 protein</fullName>
    </submittedName>
</protein>
<proteinExistence type="predicted"/>
<dbReference type="GO" id="GO:0016758">
    <property type="term" value="F:hexosyltransferase activity"/>
    <property type="evidence" value="ECO:0007669"/>
    <property type="project" value="TreeGrafter"/>
</dbReference>
<accession>A0A7S8IDY5</accession>
<gene>
    <name evidence="3" type="ORF">G4Y79_20460</name>
</gene>
<dbReference type="AlphaFoldDB" id="A0A7S8IDY5"/>
<dbReference type="Proteomes" id="UP000594468">
    <property type="component" value="Chromosome"/>
</dbReference>
<dbReference type="SUPFAM" id="SSF53756">
    <property type="entry name" value="UDP-Glycosyltransferase/glycogen phosphorylase"/>
    <property type="match status" value="1"/>
</dbReference>
<dbReference type="InterPro" id="IPR001296">
    <property type="entry name" value="Glyco_trans_1"/>
</dbReference>
<dbReference type="Pfam" id="PF13579">
    <property type="entry name" value="Glyco_trans_4_4"/>
    <property type="match status" value="1"/>
</dbReference>
<feature type="domain" description="Glycosyltransferase subfamily 4-like N-terminal" evidence="2">
    <location>
        <begin position="21"/>
        <end position="171"/>
    </location>
</feature>
<dbReference type="Gene3D" id="3.40.50.2000">
    <property type="entry name" value="Glycogen Phosphorylase B"/>
    <property type="match status" value="2"/>
</dbReference>
<evidence type="ECO:0000313" key="3">
    <source>
        <dbReference type="EMBL" id="QPC82036.1"/>
    </source>
</evidence>
<organism evidence="3 4">
    <name type="scientific">Phototrophicus methaneseepsis</name>
    <dbReference type="NCBI Taxonomy" id="2710758"/>
    <lineage>
        <taxon>Bacteria</taxon>
        <taxon>Bacillati</taxon>
        <taxon>Chloroflexota</taxon>
        <taxon>Candidatus Thermofontia</taxon>
        <taxon>Phototrophicales</taxon>
        <taxon>Phototrophicaceae</taxon>
        <taxon>Phototrophicus</taxon>
    </lineage>
</organism>
<feature type="domain" description="Glycosyl transferase family 1" evidence="1">
    <location>
        <begin position="196"/>
        <end position="364"/>
    </location>
</feature>
<sequence>MSDNKTSLLHLMTVPISLRFLRGQIAYMKANGFEVEVLSSPGKLLNEFGNEEGVRTHAIDIYRMISPFKDIATIMRLLKLFREKRYDIVHTHTPKAGLVGMIAASLADSPIKIYHVHGLPFMTQVGLKRKLLLFSEWVSCHLADQVYCVSPSIKQILIEEKLCQAEKIKVLNHGSINGVDAEGLFNPDSYVEERKTRRHSMDLPEDALVVGFVGRLVQDKGIYELISAWQQLKEKYQHLYLLLIGPAEERDSISTKALETLSQDNRIRMVGFVENLQDMPKFYSIMDMVVLPSYREGFPVTPLEAAAMQLPVITTQIPGCVDAVVDDKTGQLVEVANVDELVDAIQHYVTNPDLRHLHGRNGRLRVLQDFKPQDIWVHQLKEYRHLLTS</sequence>
<dbReference type="InterPro" id="IPR028098">
    <property type="entry name" value="Glyco_trans_4-like_N"/>
</dbReference>
<dbReference type="KEGG" id="pmet:G4Y79_20460"/>
<reference evidence="3 4" key="1">
    <citation type="submission" date="2020-02" db="EMBL/GenBank/DDBJ databases">
        <authorList>
            <person name="Zheng R.K."/>
            <person name="Sun C.M."/>
        </authorList>
    </citation>
    <scope>NUCLEOTIDE SEQUENCE [LARGE SCALE GENOMIC DNA]</scope>
    <source>
        <strain evidence="4">rifampicinis</strain>
    </source>
</reference>
<dbReference type="Pfam" id="PF00534">
    <property type="entry name" value="Glycos_transf_1"/>
    <property type="match status" value="1"/>
</dbReference>
<dbReference type="RefSeq" id="WP_195170106.1">
    <property type="nucleotide sequence ID" value="NZ_CP062983.1"/>
</dbReference>
<dbReference type="PANTHER" id="PTHR45947:SF3">
    <property type="entry name" value="SULFOQUINOVOSYL TRANSFERASE SQD2"/>
    <property type="match status" value="1"/>
</dbReference>
<dbReference type="EMBL" id="CP062983">
    <property type="protein sequence ID" value="QPC82036.1"/>
    <property type="molecule type" value="Genomic_DNA"/>
</dbReference>
<evidence type="ECO:0000259" key="2">
    <source>
        <dbReference type="Pfam" id="PF13579"/>
    </source>
</evidence>
<dbReference type="InterPro" id="IPR050194">
    <property type="entry name" value="Glycosyltransferase_grp1"/>
</dbReference>
<dbReference type="PANTHER" id="PTHR45947">
    <property type="entry name" value="SULFOQUINOVOSYL TRANSFERASE SQD2"/>
    <property type="match status" value="1"/>
</dbReference>
<evidence type="ECO:0000313" key="4">
    <source>
        <dbReference type="Proteomes" id="UP000594468"/>
    </source>
</evidence>
<keyword evidence="3" id="KW-0808">Transferase</keyword>
<dbReference type="CDD" id="cd03808">
    <property type="entry name" value="GT4_CapM-like"/>
    <property type="match status" value="1"/>
</dbReference>
<evidence type="ECO:0000259" key="1">
    <source>
        <dbReference type="Pfam" id="PF00534"/>
    </source>
</evidence>